<sequence>MWSLLRPKTDASTMMGLLRVTLAFLICAPTSVSSILESWATDFLQKGLFISLIIYFHELDILVFANILHSLTIYQVIYELEEVFFKGILSSLLFLSIKYNIWGKQAS</sequence>
<feature type="transmembrane region" description="Helical" evidence="1">
    <location>
        <begin position="83"/>
        <end position="102"/>
    </location>
</feature>
<comment type="caution">
    <text evidence="2">The sequence shown here is derived from an EMBL/GenBank/DDBJ whole genome shotgun (WGS) entry which is preliminary data.</text>
</comment>
<dbReference type="EMBL" id="BLAL01000300">
    <property type="protein sequence ID" value="GET01411.1"/>
    <property type="molecule type" value="Genomic_DNA"/>
</dbReference>
<keyword evidence="1" id="KW-0812">Transmembrane</keyword>
<keyword evidence="1" id="KW-1133">Transmembrane helix</keyword>
<protein>
    <submittedName>
        <fullName evidence="2">Uncharacterized protein</fullName>
    </submittedName>
</protein>
<organism evidence="2 4">
    <name type="scientific">Rhizophagus clarus</name>
    <dbReference type="NCBI Taxonomy" id="94130"/>
    <lineage>
        <taxon>Eukaryota</taxon>
        <taxon>Fungi</taxon>
        <taxon>Fungi incertae sedis</taxon>
        <taxon>Mucoromycota</taxon>
        <taxon>Glomeromycotina</taxon>
        <taxon>Glomeromycetes</taxon>
        <taxon>Glomerales</taxon>
        <taxon>Glomeraceae</taxon>
        <taxon>Rhizophagus</taxon>
    </lineage>
</organism>
<dbReference type="Proteomes" id="UP000247702">
    <property type="component" value="Unassembled WGS sequence"/>
</dbReference>
<accession>A0A2Z6RMM7</accession>
<reference evidence="3" key="2">
    <citation type="submission" date="2019-10" db="EMBL/GenBank/DDBJ databases">
        <title>Conservation and host-specific expression of non-tandemly repeated heterogenous ribosome RNA gene in arbuscular mycorrhizal fungi.</title>
        <authorList>
            <person name="Maeda T."/>
            <person name="Kobayashi Y."/>
            <person name="Nakagawa T."/>
            <person name="Ezawa T."/>
            <person name="Yamaguchi K."/>
            <person name="Bino T."/>
            <person name="Nishimoto Y."/>
            <person name="Shigenobu S."/>
            <person name="Kawaguchi M."/>
        </authorList>
    </citation>
    <scope>NUCLEOTIDE SEQUENCE</scope>
    <source>
        <strain evidence="3">HR1</strain>
    </source>
</reference>
<feature type="transmembrane region" description="Helical" evidence="1">
    <location>
        <begin position="49"/>
        <end position="71"/>
    </location>
</feature>
<proteinExistence type="predicted"/>
<gene>
    <name evidence="3" type="ORF">RCL2_002782000</name>
    <name evidence="2" type="ORF">RclHR1_21790004</name>
</gene>
<keyword evidence="1" id="KW-0472">Membrane</keyword>
<reference evidence="2 4" key="1">
    <citation type="submission" date="2017-11" db="EMBL/GenBank/DDBJ databases">
        <title>The genome of Rhizophagus clarus HR1 reveals common genetic basis of auxotrophy among arbuscular mycorrhizal fungi.</title>
        <authorList>
            <person name="Kobayashi Y."/>
        </authorList>
    </citation>
    <scope>NUCLEOTIDE SEQUENCE [LARGE SCALE GENOMIC DNA]</scope>
    <source>
        <strain evidence="2 4">HR1</strain>
    </source>
</reference>
<evidence type="ECO:0000313" key="4">
    <source>
        <dbReference type="Proteomes" id="UP000247702"/>
    </source>
</evidence>
<evidence type="ECO:0000256" key="1">
    <source>
        <dbReference type="SAM" id="Phobius"/>
    </source>
</evidence>
<keyword evidence="4" id="KW-1185">Reference proteome</keyword>
<dbReference type="AlphaFoldDB" id="A0A2Z6RMM7"/>
<dbReference type="EMBL" id="BEXD01001312">
    <property type="protein sequence ID" value="GBB93458.1"/>
    <property type="molecule type" value="Genomic_DNA"/>
</dbReference>
<dbReference type="Proteomes" id="UP000615446">
    <property type="component" value="Unassembled WGS sequence"/>
</dbReference>
<evidence type="ECO:0000313" key="3">
    <source>
        <dbReference type="EMBL" id="GET01411.1"/>
    </source>
</evidence>
<name>A0A2Z6RMM7_9GLOM</name>
<evidence type="ECO:0000313" key="2">
    <source>
        <dbReference type="EMBL" id="GBB93458.1"/>
    </source>
</evidence>